<evidence type="ECO:0008006" key="4">
    <source>
        <dbReference type="Google" id="ProtNLM"/>
    </source>
</evidence>
<dbReference type="RefSeq" id="WP_358638744.1">
    <property type="nucleotide sequence ID" value="NZ_JBFAEV010000013.1"/>
</dbReference>
<feature type="region of interest" description="Disordered" evidence="1">
    <location>
        <begin position="456"/>
        <end position="485"/>
    </location>
</feature>
<evidence type="ECO:0000313" key="2">
    <source>
        <dbReference type="EMBL" id="MFK4269572.1"/>
    </source>
</evidence>
<dbReference type="EMBL" id="JBJDQH010000011">
    <property type="protein sequence ID" value="MFK4269572.1"/>
    <property type="molecule type" value="Genomic_DNA"/>
</dbReference>
<organism evidence="2 3">
    <name type="scientific">Streptomyces milbemycinicus</name>
    <dbReference type="NCBI Taxonomy" id="476552"/>
    <lineage>
        <taxon>Bacteria</taxon>
        <taxon>Bacillati</taxon>
        <taxon>Actinomycetota</taxon>
        <taxon>Actinomycetes</taxon>
        <taxon>Kitasatosporales</taxon>
        <taxon>Streptomycetaceae</taxon>
        <taxon>Streptomyces</taxon>
    </lineage>
</organism>
<dbReference type="Proteomes" id="UP001620295">
    <property type="component" value="Unassembled WGS sequence"/>
</dbReference>
<evidence type="ECO:0000256" key="1">
    <source>
        <dbReference type="SAM" id="MobiDB-lite"/>
    </source>
</evidence>
<feature type="compositionally biased region" description="Basic and acidic residues" evidence="1">
    <location>
        <begin position="464"/>
        <end position="485"/>
    </location>
</feature>
<sequence>MAAFTYTNLLEMDLGKLGAAVADWKTLVSDLERLRGDADRGLVRKSDAAKWAGLNATVTREFVRKTAKELRDLHREAKSVWSVLDDASIELRDIQRRARRLASDAAKEKPGLLVKDSGDGSVRVSEMLCNIDSDSQRTQDLIKWYADTITGLVTYAAEIDAAVCRALRASHGQDPHDAGHAVYTSLDEDMAPRAVELASLGDKATPEQRAQLRRLWESLSPRARGELWAAHKDDLVAAGVLAPQIRQISPDAGSGRHGVESPGFGERITLEKAKALAEGASLMGMDAAARHLMHYLDNSGTTLDLPVDEMMKGDDAFRGMPINDIMDNEDKWRAEALAEFKKSGGRPVAIPVETVNSPFRFNRSGNEDWYLAVGSVMTNISGVVTVTPGADGKPHMGLDYQLNAWDRYNWDSGKGTTIAGVTFTDEEMGRLHRTGLAQEFDLRGSSSVMHRRILEGPGSLMPDHLPDGGRDPGARTDPGREDPYR</sequence>
<comment type="caution">
    <text evidence="2">The sequence shown here is derived from an EMBL/GenBank/DDBJ whole genome shotgun (WGS) entry which is preliminary data.</text>
</comment>
<reference evidence="2 3" key="1">
    <citation type="submission" date="2024-11" db="EMBL/GenBank/DDBJ databases">
        <title>The Natural Products Discovery Center: Release of the First 8490 Sequenced Strains for Exploring Actinobacteria Biosynthetic Diversity.</title>
        <authorList>
            <person name="Kalkreuter E."/>
            <person name="Kautsar S.A."/>
            <person name="Yang D."/>
            <person name="Bader C.D."/>
            <person name="Teijaro C.N."/>
            <person name="Fluegel L."/>
            <person name="Davis C.M."/>
            <person name="Simpson J.R."/>
            <person name="Lauterbach L."/>
            <person name="Steele A.D."/>
            <person name="Gui C."/>
            <person name="Meng S."/>
            <person name="Li G."/>
            <person name="Viehrig K."/>
            <person name="Ye F."/>
            <person name="Su P."/>
            <person name="Kiefer A.F."/>
            <person name="Nichols A."/>
            <person name="Cepeda A.J."/>
            <person name="Yan W."/>
            <person name="Fan B."/>
            <person name="Jiang Y."/>
            <person name="Adhikari A."/>
            <person name="Zheng C.-J."/>
            <person name="Schuster L."/>
            <person name="Cowan T.M."/>
            <person name="Smanski M.J."/>
            <person name="Chevrette M.G."/>
            <person name="De Carvalho L.P.S."/>
            <person name="Shen B."/>
        </authorList>
    </citation>
    <scope>NUCLEOTIDE SEQUENCE [LARGE SCALE GENOMIC DNA]</scope>
    <source>
        <strain evidence="2 3">NPDC020863</strain>
    </source>
</reference>
<name>A0ABW8LUG7_9ACTN</name>
<gene>
    <name evidence="2" type="ORF">ACI2L5_32250</name>
</gene>
<accession>A0ABW8LUG7</accession>
<proteinExistence type="predicted"/>
<keyword evidence="3" id="KW-1185">Reference proteome</keyword>
<protein>
    <recommendedName>
        <fullName evidence="4">WXG100 family type VII secretion target</fullName>
    </recommendedName>
</protein>
<evidence type="ECO:0000313" key="3">
    <source>
        <dbReference type="Proteomes" id="UP001620295"/>
    </source>
</evidence>